<keyword evidence="12" id="KW-0594">Phospholipid biosynthesis</keyword>
<evidence type="ECO:0000256" key="13">
    <source>
        <dbReference type="ARBA" id="ARBA00023264"/>
    </source>
</evidence>
<dbReference type="InterPro" id="IPR048254">
    <property type="entry name" value="CDP_ALCOHOL_P_TRANSF_CS"/>
</dbReference>
<dbReference type="AlphaFoldDB" id="A0A2J6WMP9"/>
<comment type="similarity">
    <text evidence="3 15">Belongs to the CDP-alcohol phosphatidyltransferase class-I family.</text>
</comment>
<dbReference type="PIRSF" id="PIRSF000847">
    <property type="entry name" value="Phos_ph_gly_syn"/>
    <property type="match status" value="1"/>
</dbReference>
<evidence type="ECO:0000256" key="11">
    <source>
        <dbReference type="ARBA" id="ARBA00023136"/>
    </source>
</evidence>
<evidence type="ECO:0000256" key="5">
    <source>
        <dbReference type="ARBA" id="ARBA00014944"/>
    </source>
</evidence>
<feature type="transmembrane region" description="Helical" evidence="16">
    <location>
        <begin position="124"/>
        <end position="142"/>
    </location>
</feature>
<dbReference type="GO" id="GO:0016020">
    <property type="term" value="C:membrane"/>
    <property type="evidence" value="ECO:0007669"/>
    <property type="project" value="UniProtKB-SubCell"/>
</dbReference>
<dbReference type="InterPro" id="IPR004570">
    <property type="entry name" value="Phosphatidylglycerol_P_synth"/>
</dbReference>
<comment type="caution">
    <text evidence="17">The sequence shown here is derived from an EMBL/GenBank/DDBJ whole genome shotgun (WGS) entry which is preliminary data.</text>
</comment>
<keyword evidence="9 16" id="KW-1133">Transmembrane helix</keyword>
<proteinExistence type="inferred from homology"/>
<evidence type="ECO:0000256" key="9">
    <source>
        <dbReference type="ARBA" id="ARBA00022989"/>
    </source>
</evidence>
<dbReference type="Proteomes" id="UP000242288">
    <property type="component" value="Unassembled WGS sequence"/>
</dbReference>
<evidence type="ECO:0000256" key="1">
    <source>
        <dbReference type="ARBA" id="ARBA00004141"/>
    </source>
</evidence>
<dbReference type="Pfam" id="PF01066">
    <property type="entry name" value="CDP-OH_P_transf"/>
    <property type="match status" value="1"/>
</dbReference>
<comment type="subcellular location">
    <subcellularLocation>
        <location evidence="1">Membrane</location>
        <topology evidence="1">Multi-pass membrane protein</topology>
    </subcellularLocation>
</comment>
<keyword evidence="11 16" id="KW-0472">Membrane</keyword>
<evidence type="ECO:0000256" key="10">
    <source>
        <dbReference type="ARBA" id="ARBA00023098"/>
    </source>
</evidence>
<keyword evidence="6" id="KW-0444">Lipid biosynthesis</keyword>
<organism evidence="17 18">
    <name type="scientific">Thermodesulfovibrio aggregans</name>
    <dbReference type="NCBI Taxonomy" id="86166"/>
    <lineage>
        <taxon>Bacteria</taxon>
        <taxon>Pseudomonadati</taxon>
        <taxon>Nitrospirota</taxon>
        <taxon>Thermodesulfovibrionia</taxon>
        <taxon>Thermodesulfovibrionales</taxon>
        <taxon>Thermodesulfovibrionaceae</taxon>
        <taxon>Thermodesulfovibrio</taxon>
    </lineage>
</organism>
<reference evidence="17 18" key="1">
    <citation type="submission" date="2018-01" db="EMBL/GenBank/DDBJ databases">
        <title>Metagenomic assembled genomes from two thermal pools in the Uzon Caldera, Kamchatka, Russia.</title>
        <authorList>
            <person name="Wilkins L."/>
            <person name="Ettinger C."/>
        </authorList>
    </citation>
    <scope>NUCLEOTIDE SEQUENCE [LARGE SCALE GENOMIC DNA]</scope>
    <source>
        <strain evidence="17">ZAV-04</strain>
    </source>
</reference>
<evidence type="ECO:0000256" key="8">
    <source>
        <dbReference type="ARBA" id="ARBA00022692"/>
    </source>
</evidence>
<evidence type="ECO:0000256" key="4">
    <source>
        <dbReference type="ARBA" id="ARBA00013170"/>
    </source>
</evidence>
<dbReference type="PROSITE" id="PS00379">
    <property type="entry name" value="CDP_ALCOHOL_P_TRANSF"/>
    <property type="match status" value="1"/>
</dbReference>
<feature type="transmembrane region" description="Helical" evidence="16">
    <location>
        <begin position="154"/>
        <end position="173"/>
    </location>
</feature>
<evidence type="ECO:0000256" key="2">
    <source>
        <dbReference type="ARBA" id="ARBA00005042"/>
    </source>
</evidence>
<dbReference type="EMBL" id="PNIO01000025">
    <property type="protein sequence ID" value="PMP71631.1"/>
    <property type="molecule type" value="Genomic_DNA"/>
</dbReference>
<dbReference type="GO" id="GO:0046474">
    <property type="term" value="P:glycerophospholipid biosynthetic process"/>
    <property type="evidence" value="ECO:0007669"/>
    <property type="project" value="TreeGrafter"/>
</dbReference>
<sequence>MMTNTRIITIPNILSCLRIFLVPFFIIAMNSKDYSAALKIVIVAGLTDSLDGIIARKFNQISKLGVFLDPLADKLLLLSIMVTFYINELAPKWFIILVFIRDTLVATGWLEIYLRKRKITKPTLLGKISNASQVIIFGYILLSTNINIPSIPQVGYFLVSFLAITSLLQYVFIRFKDGKIRS</sequence>
<feature type="transmembrane region" description="Helical" evidence="16">
    <location>
        <begin position="7"/>
        <end position="28"/>
    </location>
</feature>
<keyword evidence="13" id="KW-1208">Phospholipid metabolism</keyword>
<evidence type="ECO:0000256" key="16">
    <source>
        <dbReference type="SAM" id="Phobius"/>
    </source>
</evidence>
<dbReference type="PANTHER" id="PTHR14269">
    <property type="entry name" value="CDP-DIACYLGLYCEROL--GLYCEROL-3-PHOSPHATE 3-PHOSPHATIDYLTRANSFERASE-RELATED"/>
    <property type="match status" value="1"/>
</dbReference>
<keyword evidence="7 15" id="KW-0808">Transferase</keyword>
<keyword evidence="8 16" id="KW-0812">Transmembrane</keyword>
<evidence type="ECO:0000256" key="15">
    <source>
        <dbReference type="RuleBase" id="RU003750"/>
    </source>
</evidence>
<dbReference type="EC" id="2.7.8.5" evidence="4"/>
<dbReference type="InterPro" id="IPR000462">
    <property type="entry name" value="CDP-OH_P_trans"/>
</dbReference>
<name>A0A2J6WMP9_9BACT</name>
<evidence type="ECO:0000256" key="12">
    <source>
        <dbReference type="ARBA" id="ARBA00023209"/>
    </source>
</evidence>
<dbReference type="InterPro" id="IPR050324">
    <property type="entry name" value="CDP-alcohol_PTase-I"/>
</dbReference>
<evidence type="ECO:0000256" key="6">
    <source>
        <dbReference type="ARBA" id="ARBA00022516"/>
    </source>
</evidence>
<gene>
    <name evidence="17" type="ORF">C0186_03305</name>
</gene>
<evidence type="ECO:0000256" key="3">
    <source>
        <dbReference type="ARBA" id="ARBA00010441"/>
    </source>
</evidence>
<comment type="pathway">
    <text evidence="2">Phospholipid metabolism; phosphatidylglycerol biosynthesis; phosphatidylglycerol from CDP-diacylglycerol: step 1/2.</text>
</comment>
<dbReference type="PANTHER" id="PTHR14269:SF62">
    <property type="entry name" value="CDP-DIACYLGLYCEROL--GLYCEROL-3-PHOSPHATE 3-PHOSPHATIDYLTRANSFERASE 1, CHLOROPLASTIC"/>
    <property type="match status" value="1"/>
</dbReference>
<comment type="catalytic activity">
    <reaction evidence="14">
        <text>a CDP-1,2-diacyl-sn-glycerol + sn-glycerol 3-phosphate = a 1,2-diacyl-sn-glycero-3-phospho-(1'-sn-glycero-3'-phosphate) + CMP + H(+)</text>
        <dbReference type="Rhea" id="RHEA:12593"/>
        <dbReference type="ChEBI" id="CHEBI:15378"/>
        <dbReference type="ChEBI" id="CHEBI:57597"/>
        <dbReference type="ChEBI" id="CHEBI:58332"/>
        <dbReference type="ChEBI" id="CHEBI:60110"/>
        <dbReference type="ChEBI" id="CHEBI:60377"/>
        <dbReference type="EC" id="2.7.8.5"/>
    </reaction>
</comment>
<dbReference type="Gene3D" id="1.20.120.1760">
    <property type="match status" value="1"/>
</dbReference>
<accession>A0A2J6WMP9</accession>
<dbReference type="GO" id="GO:0008444">
    <property type="term" value="F:CDP-diacylglycerol-glycerol-3-phosphate 3-phosphatidyltransferase activity"/>
    <property type="evidence" value="ECO:0007669"/>
    <property type="project" value="UniProtKB-EC"/>
</dbReference>
<protein>
    <recommendedName>
        <fullName evidence="5">CDP-diacylglycerol--glycerol-3-phosphate 3-phosphatidyltransferase</fullName>
        <ecNumber evidence="4">2.7.8.5</ecNumber>
    </recommendedName>
</protein>
<evidence type="ECO:0000256" key="14">
    <source>
        <dbReference type="ARBA" id="ARBA00048586"/>
    </source>
</evidence>
<evidence type="ECO:0000313" key="18">
    <source>
        <dbReference type="Proteomes" id="UP000242288"/>
    </source>
</evidence>
<evidence type="ECO:0000313" key="17">
    <source>
        <dbReference type="EMBL" id="PMP71631.1"/>
    </source>
</evidence>
<dbReference type="InterPro" id="IPR043130">
    <property type="entry name" value="CDP-OH_PTrfase_TM_dom"/>
</dbReference>
<keyword evidence="10" id="KW-0443">Lipid metabolism</keyword>
<evidence type="ECO:0000256" key="7">
    <source>
        <dbReference type="ARBA" id="ARBA00022679"/>
    </source>
</evidence>
<feature type="transmembrane region" description="Helical" evidence="16">
    <location>
        <begin position="66"/>
        <end position="87"/>
    </location>
</feature>